<sequence length="1154" mass="126690">MTARTFPIRVAPIDGEAIDSWLEALARRMATPVGEVLAALNLPVTRRPSWRVRPSPAQLDTIATATGLHPDAVLAMTLSRYDGTGLEIDHANGRIAASFPFGYRPWSRYCPHCLAHTDGRWQLHWRLGWSFACVRHHCLLADECPRCGKHPRPTFMPGYSVPSASLCACGCNLADAATLTLRPRHPITDAQQQILDVIADDRADFGIYSTHTGSRRARSALNDVKVLANRALNYASLHGLTAVKSADLPADSHQECVAATERPPRRATLHARAPQRAIDTAVGVTAALDILRAPTLNAAADRARWLIKGQNRETGPAELHSCSREGTVSAAIIIKASAAWMGPINQLRYRTVLPTPRPPDRSQLRLQRLAASVPAAFWPAWSARFIVEGTRAINLRPVLSAATLLVGTSAHLTEVMNHLGAISAQAVKCYLFALSHSPAWPTISTAIVRLNDFLAEQPGPINYTRRRQLDYSALLPLDRWQQICRTSGDLPGAGRKAIAARYYLAEKISGSPTRTTAINHHRAHSQSLWNQVRDFTRVMTAQLREHLDDEARQFLQRNAIHEPLTWQPPLDVVSDLALPAPDPAAIDRQELRRLAVDGSYTVGQLAAHFGIDSLTVRYLFDEEPIDLNHYPLQSRPGKAAFASRLRAELGEQTLRDLYVDRRLSLRQIAGRYGINVHRVQDLVAHHGIPMRRRVNSPSRAWLAEQRLDKRRTIADIANEVGVHPATLSLWLSQVGLKKPATTYHQSRLPPMDTQAAIELLKPALTNKYGPPWLQMLTKAVEFPSIPTAERDLGLGTGTLRRRLGKLETALGAPVITRNAAGLAMAPTPFGIDVVRAVQALHGTVTMSGTSPPGVVPRLTVHVAPVPGEALDSWLETTAHRCRTSLAELLGAVGLTQGSKGPRWIVVMNPEELRSVSKATGISQRQLRMMTLQRYDGVAVDIDRGRRVLARTRCWGFGAGSRFCPACLAETQGRWKIEWRLVWSFACRRHQCLLADTCPSCGNYPRLASHKADAVPQPGRCACPPRGHPIGGKRRCLADLTDTKVLKLPPGHPVLEAQRHIDHLLAGANAARPSTEWTSSLMPDDIAAHARRAIKNPQLLRDVVPPDLLAAGTPHPGTDLHTTSRSQLSRLFKPSAYDVAAGTLLALAVLNPGRR</sequence>
<dbReference type="InterPro" id="IPR009492">
    <property type="entry name" value="TniQ"/>
</dbReference>
<dbReference type="PATRIC" id="fig|1324261.3.peg.4227"/>
<comment type="caution">
    <text evidence="2">The sequence shown here is derived from an EMBL/GenBank/DDBJ whole genome shotgun (WGS) entry which is preliminary data.</text>
</comment>
<dbReference type="RefSeq" id="WP_100882247.1">
    <property type="nucleotide sequence ID" value="NZ_KK328284.1"/>
</dbReference>
<dbReference type="EMBL" id="JLXW01000010">
    <property type="protein sequence ID" value="KBZ61233.1"/>
    <property type="molecule type" value="Genomic_DNA"/>
</dbReference>
<protein>
    <recommendedName>
        <fullName evidence="1">TniQ domain-containing protein</fullName>
    </recommendedName>
</protein>
<dbReference type="AlphaFoldDB" id="A0A051TX24"/>
<accession>A0A051TX24</accession>
<reference evidence="2 3" key="1">
    <citation type="submission" date="2014-04" db="EMBL/GenBank/DDBJ databases">
        <title>The Genome Sequence of Mycobacterium tuberculosis TKK-01-0051.</title>
        <authorList>
            <consortium name="The Broad Institute Genomics Platform"/>
            <consortium name="The Broad Institute Genome Sequencing Center for Infectious Disease"/>
            <person name="Earl A.M."/>
            <person name="Cohen K."/>
            <person name="Pym A."/>
            <person name="Bishai W."/>
            <person name="Maharaj K."/>
            <person name="Desjardins C."/>
            <person name="Abeel T."/>
            <person name="Young S."/>
            <person name="Zeng Q."/>
            <person name="Gargeya S."/>
            <person name="Abouelleil A."/>
            <person name="Alvarado L."/>
            <person name="Chapman S.B."/>
            <person name="Gainer-Dewar J."/>
            <person name="Goldberg J."/>
            <person name="Griggs A."/>
            <person name="Gujja S."/>
            <person name="Hansen M."/>
            <person name="Howarth C."/>
            <person name="Imamovic A."/>
            <person name="Larimer J."/>
            <person name="Murphy C."/>
            <person name="Naylor J."/>
            <person name="Pearson M."/>
            <person name="Poon T.W."/>
            <person name="Priest M."/>
            <person name="Roberts A."/>
            <person name="Saif S."/>
            <person name="Shea T."/>
            <person name="Sykes S."/>
            <person name="Wortman J."/>
            <person name="Nusbaum C."/>
            <person name="Birren B."/>
        </authorList>
    </citation>
    <scope>NUCLEOTIDE SEQUENCE [LARGE SCALE GENOMIC DNA]</scope>
    <source>
        <strain evidence="2 3">TKK-01-0051</strain>
    </source>
</reference>
<organism evidence="2 3">
    <name type="scientific">Mycobacterium [tuberculosis] TKK-01-0051</name>
    <dbReference type="NCBI Taxonomy" id="1324261"/>
    <lineage>
        <taxon>Bacteria</taxon>
        <taxon>Bacillati</taxon>
        <taxon>Actinomycetota</taxon>
        <taxon>Actinomycetes</taxon>
        <taxon>Mycobacteriales</taxon>
        <taxon>Mycobacteriaceae</taxon>
        <taxon>Mycobacterium</taxon>
        <taxon>Mycobacterium avium complex (MAC)</taxon>
    </lineage>
</organism>
<evidence type="ECO:0000313" key="3">
    <source>
        <dbReference type="Proteomes" id="UP000025947"/>
    </source>
</evidence>
<evidence type="ECO:0000313" key="2">
    <source>
        <dbReference type="EMBL" id="KBZ61233.1"/>
    </source>
</evidence>
<keyword evidence="3" id="KW-1185">Reference proteome</keyword>
<dbReference type="HOGENOM" id="CLU_008592_0_0_11"/>
<dbReference type="Pfam" id="PF06527">
    <property type="entry name" value="TniQ"/>
    <property type="match status" value="2"/>
</dbReference>
<proteinExistence type="predicted"/>
<feature type="domain" description="TniQ" evidence="1">
    <location>
        <begin position="7"/>
        <end position="140"/>
    </location>
</feature>
<gene>
    <name evidence="2" type="ORF">K875_04184</name>
</gene>
<evidence type="ECO:0000259" key="1">
    <source>
        <dbReference type="Pfam" id="PF06527"/>
    </source>
</evidence>
<dbReference type="Proteomes" id="UP000025947">
    <property type="component" value="Unassembled WGS sequence"/>
</dbReference>
<feature type="domain" description="TniQ" evidence="1">
    <location>
        <begin position="860"/>
        <end position="993"/>
    </location>
</feature>
<name>A0A051TX24_9MYCO</name>